<gene>
    <name evidence="8" type="primary">ipuC</name>
    <name evidence="8" type="ORF">DTO96_100153</name>
</gene>
<evidence type="ECO:0000256" key="3">
    <source>
        <dbReference type="ARBA" id="ARBA00022741"/>
    </source>
</evidence>
<evidence type="ECO:0000256" key="2">
    <source>
        <dbReference type="ARBA" id="ARBA00022598"/>
    </source>
</evidence>
<dbReference type="PROSITE" id="PS51987">
    <property type="entry name" value="GS_CATALYTIC"/>
    <property type="match status" value="1"/>
</dbReference>
<keyword evidence="4" id="KW-0067">ATP-binding</keyword>
<dbReference type="PANTHER" id="PTHR43785">
    <property type="entry name" value="GAMMA-GLUTAMYLPUTRESCINE SYNTHETASE"/>
    <property type="match status" value="1"/>
</dbReference>
<dbReference type="Gene3D" id="3.30.590.10">
    <property type="entry name" value="Glutamine synthetase/guanido kinase, catalytic domain"/>
    <property type="match status" value="1"/>
</dbReference>
<keyword evidence="2 8" id="KW-0436">Ligase</keyword>
<protein>
    <submittedName>
        <fullName evidence="8">Glutamate--isopropylamine ligase</fullName>
        <ecNumber evidence="8">6.3.2.-</ecNumber>
    </submittedName>
</protein>
<dbReference type="FunFam" id="3.30.590.10:FF:000005">
    <property type="entry name" value="Probable glutamine synthetase"/>
    <property type="match status" value="1"/>
</dbReference>
<dbReference type="Pfam" id="PF00120">
    <property type="entry name" value="Gln-synt_C"/>
    <property type="match status" value="1"/>
</dbReference>
<dbReference type="Gene3D" id="3.10.20.70">
    <property type="entry name" value="Glutamine synthetase, N-terminal domain"/>
    <property type="match status" value="1"/>
</dbReference>
<dbReference type="SMART" id="SM01230">
    <property type="entry name" value="Gln-synt_C"/>
    <property type="match status" value="1"/>
</dbReference>
<evidence type="ECO:0000259" key="7">
    <source>
        <dbReference type="PROSITE" id="PS51987"/>
    </source>
</evidence>
<dbReference type="OrthoDB" id="9807095at2"/>
<feature type="domain" description="GS catalytic" evidence="7">
    <location>
        <begin position="119"/>
        <end position="456"/>
    </location>
</feature>
<keyword evidence="3" id="KW-0547">Nucleotide-binding</keyword>
<accession>A0A345D7V8</accession>
<evidence type="ECO:0000256" key="1">
    <source>
        <dbReference type="ARBA" id="ARBA00009897"/>
    </source>
</evidence>
<evidence type="ECO:0000313" key="9">
    <source>
        <dbReference type="Proteomes" id="UP000252182"/>
    </source>
</evidence>
<dbReference type="GO" id="GO:0042402">
    <property type="term" value="P:biogenic amine catabolic process"/>
    <property type="evidence" value="ECO:0007669"/>
    <property type="project" value="UniProtKB-ARBA"/>
</dbReference>
<dbReference type="Proteomes" id="UP000252182">
    <property type="component" value="Chromosome"/>
</dbReference>
<dbReference type="GO" id="GO:0005524">
    <property type="term" value="F:ATP binding"/>
    <property type="evidence" value="ECO:0007669"/>
    <property type="project" value="UniProtKB-KW"/>
</dbReference>
<keyword evidence="9" id="KW-1185">Reference proteome</keyword>
<dbReference type="EMBL" id="CP031124">
    <property type="protein sequence ID" value="AXF84446.1"/>
    <property type="molecule type" value="Genomic_DNA"/>
</dbReference>
<dbReference type="AlphaFoldDB" id="A0A345D7V8"/>
<evidence type="ECO:0000256" key="6">
    <source>
        <dbReference type="RuleBase" id="RU000384"/>
    </source>
</evidence>
<evidence type="ECO:0000256" key="4">
    <source>
        <dbReference type="ARBA" id="ARBA00022840"/>
    </source>
</evidence>
<sequence length="456" mass="51010">MSQILKIDSADALKKLIIERDMRQVKVGVVDMDGVMAGKYMSRDKFFASLEGGFGFCDVLFGWDVNNSLYDNTTLTGWKNGYADAMVRILPETARELPLEDNMLWVQGELMGRLEGICPRGVLRRVLKRAEDMGLFAVAGFEYEFLAADEDGESLLAKNYRPIKPLGRGYSGYSALRNTVNADFYRSLIDVCEHMGITLEGFHEESGPGALEVALCVDAALPAADKAATFKTFSKAVAQLQGRMLSFMAKWDESYPGQGGHIHLSLQNAEGKNLFYDAEGKGHMSEMQRHFIGGLQQFMPHIMCMAAPNVNSFRRLVPGYWAPTNATWGIDNRTVSLRVIEGSAKSQRVEYRLPGADANPYLALASALAAGLHGIQHKIEPDAPVTGNGYAQEVAPHRRLSRTLWEAAQQLKGSEVARDWFGDDFVDHYAATREWEEREFQKHVTDWELKRYFEVI</sequence>
<dbReference type="InterPro" id="IPR008146">
    <property type="entry name" value="Gln_synth_cat_dom"/>
</dbReference>
<dbReference type="PANTHER" id="PTHR43785:SF12">
    <property type="entry name" value="TYPE-1 GLUTAMINE SYNTHETASE 2"/>
    <property type="match status" value="1"/>
</dbReference>
<reference evidence="9" key="1">
    <citation type="submission" date="2018-07" db="EMBL/GenBank/DDBJ databases">
        <authorList>
            <person name="Kim H."/>
        </authorList>
    </citation>
    <scope>NUCLEOTIDE SEQUENCE [LARGE SCALE GENOMIC DNA]</scope>
    <source>
        <strain evidence="9">F02</strain>
    </source>
</reference>
<evidence type="ECO:0000256" key="5">
    <source>
        <dbReference type="PROSITE-ProRule" id="PRU01331"/>
    </source>
</evidence>
<name>A0A345D7V8_9BURK</name>
<dbReference type="GO" id="GO:0006542">
    <property type="term" value="P:glutamine biosynthetic process"/>
    <property type="evidence" value="ECO:0007669"/>
    <property type="project" value="InterPro"/>
</dbReference>
<dbReference type="SUPFAM" id="SSF55931">
    <property type="entry name" value="Glutamine synthetase/guanido kinase"/>
    <property type="match status" value="1"/>
</dbReference>
<dbReference type="RefSeq" id="WP_114561747.1">
    <property type="nucleotide sequence ID" value="NZ_CP031124.1"/>
</dbReference>
<proteinExistence type="inferred from homology"/>
<comment type="similarity">
    <text evidence="1 5 6">Belongs to the glutamine synthetase family.</text>
</comment>
<dbReference type="InterPro" id="IPR014746">
    <property type="entry name" value="Gln_synth/guanido_kin_cat_dom"/>
</dbReference>
<dbReference type="InterPro" id="IPR036651">
    <property type="entry name" value="Gln_synt_N_sf"/>
</dbReference>
<dbReference type="EC" id="6.3.2.-" evidence="8"/>
<dbReference type="GO" id="GO:0006576">
    <property type="term" value="P:biogenic amine metabolic process"/>
    <property type="evidence" value="ECO:0007669"/>
    <property type="project" value="UniProtKB-ARBA"/>
</dbReference>
<dbReference type="KEGG" id="hyf:DTO96_100153"/>
<dbReference type="GO" id="GO:0004356">
    <property type="term" value="F:glutamine synthetase activity"/>
    <property type="evidence" value="ECO:0007669"/>
    <property type="project" value="InterPro"/>
</dbReference>
<organism evidence="8 9">
    <name type="scientific">Ephemeroptericola cinctiostellae</name>
    <dbReference type="NCBI Taxonomy" id="2268024"/>
    <lineage>
        <taxon>Bacteria</taxon>
        <taxon>Pseudomonadati</taxon>
        <taxon>Pseudomonadota</taxon>
        <taxon>Betaproteobacteria</taxon>
        <taxon>Burkholderiales</taxon>
        <taxon>Burkholderiaceae</taxon>
        <taxon>Ephemeroptericola</taxon>
    </lineage>
</organism>
<evidence type="ECO:0000313" key="8">
    <source>
        <dbReference type="EMBL" id="AXF84446.1"/>
    </source>
</evidence>